<dbReference type="InterPro" id="IPR046336">
    <property type="entry name" value="Lon_prtase_N_sf"/>
</dbReference>
<comment type="induction">
    <text evidence="14">By heat shock.</text>
</comment>
<dbReference type="AlphaFoldDB" id="A0A9D1LXS3"/>
<dbReference type="GO" id="GO:0004176">
    <property type="term" value="F:ATP-dependent peptidase activity"/>
    <property type="evidence" value="ECO:0007669"/>
    <property type="project" value="UniProtKB-UniRule"/>
</dbReference>
<dbReference type="PRINTS" id="PR00830">
    <property type="entry name" value="ENDOLAPTASE"/>
</dbReference>
<dbReference type="NCBIfam" id="TIGR00763">
    <property type="entry name" value="lon"/>
    <property type="match status" value="1"/>
</dbReference>
<dbReference type="Pfam" id="PF00004">
    <property type="entry name" value="AAA"/>
    <property type="match status" value="1"/>
</dbReference>
<dbReference type="Pfam" id="PF02190">
    <property type="entry name" value="LON_substr_bdg"/>
    <property type="match status" value="1"/>
</dbReference>
<evidence type="ECO:0000256" key="5">
    <source>
        <dbReference type="ARBA" id="ARBA00022801"/>
    </source>
</evidence>
<dbReference type="InterPro" id="IPR027065">
    <property type="entry name" value="Lon_Prtase"/>
</dbReference>
<dbReference type="Gene3D" id="3.30.230.10">
    <property type="match status" value="1"/>
</dbReference>
<dbReference type="SUPFAM" id="SSF54211">
    <property type="entry name" value="Ribosomal protein S5 domain 2-like"/>
    <property type="match status" value="1"/>
</dbReference>
<dbReference type="SMART" id="SM00464">
    <property type="entry name" value="LON"/>
    <property type="match status" value="1"/>
</dbReference>
<evidence type="ECO:0000256" key="15">
    <source>
        <dbReference type="PIRNR" id="PIRNR001174"/>
    </source>
</evidence>
<dbReference type="FunFam" id="3.40.50.300:FF:000021">
    <property type="entry name" value="Lon protease homolog"/>
    <property type="match status" value="1"/>
</dbReference>
<evidence type="ECO:0000313" key="23">
    <source>
        <dbReference type="Proteomes" id="UP000824118"/>
    </source>
</evidence>
<proteinExistence type="evidence at transcript level"/>
<dbReference type="InterPro" id="IPR014721">
    <property type="entry name" value="Ribsml_uS5_D2-typ_fold_subgr"/>
</dbReference>
<dbReference type="Proteomes" id="UP000824118">
    <property type="component" value="Unassembled WGS sequence"/>
</dbReference>
<evidence type="ECO:0000256" key="1">
    <source>
        <dbReference type="ARBA" id="ARBA00004496"/>
    </source>
</evidence>
<sequence length="803" mass="89883">MNVQEGMTSIMPVLPLRGLVIFPGMLIHFDVAREKSVNALYSAMGSDQHIFVVAQKDPAIDAPLKDDVFETGVVAKIVQLVKQPENMVRVVIEGRYRAEIKEYNADGEFISAIVEPVKYIKNKTTVMNLALVRSVRNVFEEYLKYMPKMPSDILYKSQNAKNADDFSDFIAANIQAGFESKQRILATKDVTERLEFILDFLTNEVYLLKIERELTDKARAKIDESQKEYMLREQLQIIKSELGEDEPDDEIREYEEKIRKLKLPEEIETTLLKECAKLDKTPFMSQEAAVIRTYLDTCLELPWNVYSEDDIDLKRVAEFLDKNHYGLKKVKERFLEYLAVKKNAPDMKGQIICLLGPPGVGKTSIAKSVAEAIGKKYARVALGGVRDEAEIRGHRRTYVGSMPGRIINAMKQAGTMNPLIVLDEIDKLASDYKGDPTSALLEVLDSEQNNTFTDHYIDLPFDLSDVMFVTTANDYSTIPAPLRDRMEVIELPSYTLVEKINIAKKHLIPKQLKNCGLNAKDFKFTPKAIEMIINNYTKEAGVRNLERTIASVMRKSVYKKLTEDIEKITISNKDLEELLGPAKYSDSEKSNKDEVGYVNGLAWTSVGGELLPIEIAVMQGTGKIELTGSLGDVMKESAKTAVTCIRSHAEELNIDPMFYSTKDIHIHAPEGAVPKDGPSAGITMATALYSALSNKKVRHDVAMTGEITLRGKVLPIGGLNEKSMAAYKNGVKTVIIPKENSRDLAEIDEEVKNNVTFVPVSDIKEVLKIAVLDKTEKTSSGRKKTKKSLNISGIDESTKEVTL</sequence>
<evidence type="ECO:0000259" key="21">
    <source>
        <dbReference type="PROSITE" id="PS51787"/>
    </source>
</evidence>
<dbReference type="Gene3D" id="3.40.50.300">
    <property type="entry name" value="P-loop containing nucleotide triphosphate hydrolases"/>
    <property type="match status" value="1"/>
</dbReference>
<evidence type="ECO:0000256" key="13">
    <source>
        <dbReference type="ARBA" id="ARBA00082722"/>
    </source>
</evidence>
<comment type="subunit">
    <text evidence="14 15">Homohexamer. Organized in a ring with a central cavity.</text>
</comment>
<keyword evidence="5 14" id="KW-0378">Hydrolase</keyword>
<accession>A0A9D1LXS3</accession>
<evidence type="ECO:0000256" key="6">
    <source>
        <dbReference type="ARBA" id="ARBA00022825"/>
    </source>
</evidence>
<evidence type="ECO:0000256" key="11">
    <source>
        <dbReference type="ARBA" id="ARBA00066743"/>
    </source>
</evidence>
<dbReference type="InterPro" id="IPR003593">
    <property type="entry name" value="AAA+_ATPase"/>
</dbReference>
<name>A0A9D1LXS3_9FIRM</name>
<dbReference type="PROSITE" id="PS51786">
    <property type="entry name" value="LON_PROTEOLYTIC"/>
    <property type="match status" value="1"/>
</dbReference>
<protein>
    <recommendedName>
        <fullName evidence="12 14">Lon protease</fullName>
        <ecNumber evidence="11 14">3.4.21.53</ecNumber>
    </recommendedName>
    <alternativeName>
        <fullName evidence="13 14">ATP-dependent protease La</fullName>
    </alternativeName>
</protein>
<evidence type="ECO:0000256" key="7">
    <source>
        <dbReference type="ARBA" id="ARBA00022840"/>
    </source>
</evidence>
<dbReference type="InterPro" id="IPR027417">
    <property type="entry name" value="P-loop_NTPase"/>
</dbReference>
<evidence type="ECO:0000256" key="16">
    <source>
        <dbReference type="PIRSR" id="PIRSR001174-1"/>
    </source>
</evidence>
<evidence type="ECO:0000256" key="18">
    <source>
        <dbReference type="PROSITE-ProRule" id="PRU01122"/>
    </source>
</evidence>
<feature type="active site" evidence="14 16">
    <location>
        <position position="722"/>
    </location>
</feature>
<evidence type="ECO:0000256" key="2">
    <source>
        <dbReference type="ARBA" id="ARBA00022490"/>
    </source>
</evidence>
<comment type="caution">
    <text evidence="22">The sequence shown here is derived from an EMBL/GenBank/DDBJ whole genome shotgun (WGS) entry which is preliminary data.</text>
</comment>
<evidence type="ECO:0000256" key="3">
    <source>
        <dbReference type="ARBA" id="ARBA00022670"/>
    </source>
</evidence>
<dbReference type="GO" id="GO:0005737">
    <property type="term" value="C:cytoplasm"/>
    <property type="evidence" value="ECO:0007669"/>
    <property type="project" value="UniProtKB-SubCell"/>
</dbReference>
<dbReference type="GO" id="GO:0043565">
    <property type="term" value="F:sequence-specific DNA binding"/>
    <property type="evidence" value="ECO:0007669"/>
    <property type="project" value="UniProtKB-UniRule"/>
</dbReference>
<keyword evidence="6 14" id="KW-0720">Serine protease</keyword>
<dbReference type="InterPro" id="IPR003959">
    <property type="entry name" value="ATPase_AAA_core"/>
</dbReference>
<comment type="function">
    <text evidence="10 14">ATP-dependent serine protease that mediates the selective degradation of mutant and abnormal proteins as well as certain short-lived regulatory proteins. Required for cellular homeostasis and for survival from DNA damage and developmental changes induced by stress. Degrades polypeptides processively to yield small peptide fragments that are 5 to 10 amino acids long. Binds to DNA in a double-stranded, site-specific manner.</text>
</comment>
<evidence type="ECO:0000256" key="19">
    <source>
        <dbReference type="RuleBase" id="RU000591"/>
    </source>
</evidence>
<dbReference type="CDD" id="cd19500">
    <property type="entry name" value="RecA-like_Lon"/>
    <property type="match status" value="1"/>
</dbReference>
<dbReference type="PROSITE" id="PS01046">
    <property type="entry name" value="LON_SER"/>
    <property type="match status" value="1"/>
</dbReference>
<keyword evidence="2 14" id="KW-0963">Cytoplasm</keyword>
<comment type="similarity">
    <text evidence="14 15 18 19">Belongs to the peptidase S16 family.</text>
</comment>
<reference evidence="22" key="2">
    <citation type="journal article" date="2021" name="PeerJ">
        <title>Extensive microbial diversity within the chicken gut microbiome revealed by metagenomics and culture.</title>
        <authorList>
            <person name="Gilroy R."/>
            <person name="Ravi A."/>
            <person name="Getino M."/>
            <person name="Pursley I."/>
            <person name="Horton D.L."/>
            <person name="Alikhan N.F."/>
            <person name="Baker D."/>
            <person name="Gharbi K."/>
            <person name="Hall N."/>
            <person name="Watson M."/>
            <person name="Adriaenssens E.M."/>
            <person name="Foster-Nyarko E."/>
            <person name="Jarju S."/>
            <person name="Secka A."/>
            <person name="Antonio M."/>
            <person name="Oren A."/>
            <person name="Chaudhuri R.R."/>
            <person name="La Ragione R."/>
            <person name="Hildebrand F."/>
            <person name="Pallen M.J."/>
        </authorList>
    </citation>
    <scope>NUCLEOTIDE SEQUENCE</scope>
    <source>
        <strain evidence="22">ChiGjej1B1-1684</strain>
    </source>
</reference>
<dbReference type="InterPro" id="IPR020568">
    <property type="entry name" value="Ribosomal_Su5_D2-typ_SF"/>
</dbReference>
<dbReference type="Gene3D" id="1.10.8.60">
    <property type="match status" value="1"/>
</dbReference>
<dbReference type="EMBL" id="DVNG01000053">
    <property type="protein sequence ID" value="HIU50110.1"/>
    <property type="molecule type" value="Genomic_DNA"/>
</dbReference>
<dbReference type="EC" id="3.4.21.53" evidence="11 14"/>
<dbReference type="Pfam" id="PF22667">
    <property type="entry name" value="Lon_lid"/>
    <property type="match status" value="1"/>
</dbReference>
<comment type="subcellular location">
    <subcellularLocation>
        <location evidence="1 14 15">Cytoplasm</location>
    </subcellularLocation>
</comment>
<dbReference type="InterPro" id="IPR008269">
    <property type="entry name" value="Lon_proteolytic"/>
</dbReference>
<dbReference type="InterPro" id="IPR027543">
    <property type="entry name" value="Lon_bac"/>
</dbReference>
<dbReference type="Gene3D" id="1.20.58.1480">
    <property type="match status" value="1"/>
</dbReference>
<evidence type="ECO:0000256" key="4">
    <source>
        <dbReference type="ARBA" id="ARBA00022741"/>
    </source>
</evidence>
<dbReference type="GO" id="GO:0016887">
    <property type="term" value="F:ATP hydrolysis activity"/>
    <property type="evidence" value="ECO:0007669"/>
    <property type="project" value="UniProtKB-UniRule"/>
</dbReference>
<evidence type="ECO:0000256" key="12">
    <source>
        <dbReference type="ARBA" id="ARBA00071934"/>
    </source>
</evidence>
<keyword evidence="7 14" id="KW-0067">ATP-binding</keyword>
<gene>
    <name evidence="14 22" type="primary">lon</name>
    <name evidence="22" type="ORF">IAD22_03750</name>
</gene>
<dbReference type="Pfam" id="PF05362">
    <property type="entry name" value="Lon_C"/>
    <property type="match status" value="1"/>
</dbReference>
<dbReference type="SUPFAM" id="SSF88697">
    <property type="entry name" value="PUA domain-like"/>
    <property type="match status" value="1"/>
</dbReference>
<dbReference type="PIRSF" id="PIRSF001174">
    <property type="entry name" value="Lon_proteas"/>
    <property type="match status" value="1"/>
</dbReference>
<keyword evidence="3 14" id="KW-0645">Protease</keyword>
<dbReference type="Gene3D" id="2.30.130.40">
    <property type="entry name" value="LON domain-like"/>
    <property type="match status" value="1"/>
</dbReference>
<dbReference type="SUPFAM" id="SSF52540">
    <property type="entry name" value="P-loop containing nucleoside triphosphate hydrolases"/>
    <property type="match status" value="1"/>
</dbReference>
<organism evidence="22 23">
    <name type="scientific">Candidatus Limousia pullorum</name>
    <dbReference type="NCBI Taxonomy" id="2840860"/>
    <lineage>
        <taxon>Bacteria</taxon>
        <taxon>Bacillati</taxon>
        <taxon>Bacillota</taxon>
        <taxon>Clostridia</taxon>
        <taxon>Eubacteriales</taxon>
        <taxon>Oscillospiraceae</taxon>
        <taxon>Oscillospiraceae incertae sedis</taxon>
        <taxon>Candidatus Limousia</taxon>
    </lineage>
</organism>
<reference evidence="22" key="1">
    <citation type="submission" date="2020-10" db="EMBL/GenBank/DDBJ databases">
        <authorList>
            <person name="Gilroy R."/>
        </authorList>
    </citation>
    <scope>NUCLEOTIDE SEQUENCE</scope>
    <source>
        <strain evidence="22">ChiGjej1B1-1684</strain>
    </source>
</reference>
<dbReference type="PANTHER" id="PTHR10046">
    <property type="entry name" value="ATP DEPENDENT LON PROTEASE FAMILY MEMBER"/>
    <property type="match status" value="1"/>
</dbReference>
<dbReference type="PROSITE" id="PS51787">
    <property type="entry name" value="LON_N"/>
    <property type="match status" value="1"/>
</dbReference>
<dbReference type="HAMAP" id="MF_01973">
    <property type="entry name" value="lon_bact"/>
    <property type="match status" value="1"/>
</dbReference>
<evidence type="ECO:0000256" key="17">
    <source>
        <dbReference type="PIRSR" id="PIRSR001174-2"/>
    </source>
</evidence>
<dbReference type="InterPro" id="IPR008268">
    <property type="entry name" value="Peptidase_S16_AS"/>
</dbReference>
<keyword evidence="4 14" id="KW-0547">Nucleotide-binding</keyword>
<evidence type="ECO:0000256" key="14">
    <source>
        <dbReference type="HAMAP-Rule" id="MF_01973"/>
    </source>
</evidence>
<dbReference type="Gene3D" id="1.20.5.5270">
    <property type="match status" value="1"/>
</dbReference>
<dbReference type="SMART" id="SM00382">
    <property type="entry name" value="AAA"/>
    <property type="match status" value="1"/>
</dbReference>
<dbReference type="GO" id="GO:0034605">
    <property type="term" value="P:cellular response to heat"/>
    <property type="evidence" value="ECO:0007669"/>
    <property type="project" value="UniProtKB-UniRule"/>
</dbReference>
<dbReference type="InterPro" id="IPR003111">
    <property type="entry name" value="Lon_prtase_N"/>
</dbReference>
<feature type="binding site" evidence="14 17">
    <location>
        <begin position="356"/>
        <end position="363"/>
    </location>
    <ligand>
        <name>ATP</name>
        <dbReference type="ChEBI" id="CHEBI:30616"/>
    </ligand>
</feature>
<dbReference type="GO" id="GO:0005524">
    <property type="term" value="F:ATP binding"/>
    <property type="evidence" value="ECO:0007669"/>
    <property type="project" value="UniProtKB-UniRule"/>
</dbReference>
<evidence type="ECO:0000256" key="8">
    <source>
        <dbReference type="ARBA" id="ARBA00023016"/>
    </source>
</evidence>
<dbReference type="InterPro" id="IPR015947">
    <property type="entry name" value="PUA-like_sf"/>
</dbReference>
<evidence type="ECO:0000259" key="20">
    <source>
        <dbReference type="PROSITE" id="PS51786"/>
    </source>
</evidence>
<dbReference type="GO" id="GO:0006515">
    <property type="term" value="P:protein quality control for misfolded or incompletely synthesized proteins"/>
    <property type="evidence" value="ECO:0007669"/>
    <property type="project" value="UniProtKB-UniRule"/>
</dbReference>
<feature type="domain" description="Lon N-terminal" evidence="21">
    <location>
        <begin position="11"/>
        <end position="205"/>
    </location>
</feature>
<dbReference type="InterPro" id="IPR054594">
    <property type="entry name" value="Lon_lid"/>
</dbReference>
<feature type="active site" evidence="14 16">
    <location>
        <position position="679"/>
    </location>
</feature>
<evidence type="ECO:0000313" key="22">
    <source>
        <dbReference type="EMBL" id="HIU50110.1"/>
    </source>
</evidence>
<comment type="catalytic activity">
    <reaction evidence="9 14 15 18">
        <text>Hydrolysis of proteins in presence of ATP.</text>
        <dbReference type="EC" id="3.4.21.53"/>
    </reaction>
</comment>
<evidence type="ECO:0000256" key="10">
    <source>
        <dbReference type="ARBA" id="ARBA00053875"/>
    </source>
</evidence>
<feature type="domain" description="Lon proteolytic" evidence="20">
    <location>
        <begin position="592"/>
        <end position="773"/>
    </location>
</feature>
<evidence type="ECO:0000256" key="9">
    <source>
        <dbReference type="ARBA" id="ARBA00050665"/>
    </source>
</evidence>
<dbReference type="GO" id="GO:0004252">
    <property type="term" value="F:serine-type endopeptidase activity"/>
    <property type="evidence" value="ECO:0007669"/>
    <property type="project" value="UniProtKB-UniRule"/>
</dbReference>
<dbReference type="InterPro" id="IPR004815">
    <property type="entry name" value="Lon_bac/euk-typ"/>
</dbReference>
<keyword evidence="8 14" id="KW-0346">Stress response</keyword>